<dbReference type="FunFam" id="3.20.20.70:FF:000118">
    <property type="entry name" value="Alpha-galactosidase"/>
    <property type="match status" value="1"/>
</dbReference>
<feature type="binding site" evidence="7">
    <location>
        <position position="488"/>
    </location>
    <ligand>
        <name>substrate</name>
    </ligand>
</feature>
<comment type="catalytic activity">
    <reaction evidence="1 5">
        <text>Hydrolysis of terminal, non-reducing alpha-D-galactose residues in alpha-D-galactosides, including galactose oligosaccharides, galactomannans and galactolipids.</text>
        <dbReference type="EC" id="3.2.1.22"/>
    </reaction>
</comment>
<dbReference type="InterPro" id="IPR050985">
    <property type="entry name" value="Alpha-glycosidase_related"/>
</dbReference>
<feature type="domain" description="Glycosyl hydrolase family 36 N-terminal" evidence="9">
    <location>
        <begin position="22"/>
        <end position="251"/>
    </location>
</feature>
<dbReference type="RefSeq" id="WP_189611893.1">
    <property type="nucleotide sequence ID" value="NZ_BMXR01000011.1"/>
</dbReference>
<dbReference type="GO" id="GO:0016052">
    <property type="term" value="P:carbohydrate catabolic process"/>
    <property type="evidence" value="ECO:0007669"/>
    <property type="project" value="InterPro"/>
</dbReference>
<dbReference type="EMBL" id="BMXR01000011">
    <property type="protein sequence ID" value="GGX67604.1"/>
    <property type="molecule type" value="Genomic_DNA"/>
</dbReference>
<dbReference type="PANTHER" id="PTHR43053">
    <property type="entry name" value="GLYCOSIDASE FAMILY 31"/>
    <property type="match status" value="1"/>
</dbReference>
<feature type="domain" description="Glycosyl hydrolase family 36 C-terminal" evidence="8">
    <location>
        <begin position="613"/>
        <end position="702"/>
    </location>
</feature>
<feature type="binding site" evidence="7">
    <location>
        <begin position="334"/>
        <end position="335"/>
    </location>
    <ligand>
        <name>substrate</name>
    </ligand>
</feature>
<dbReference type="PROSITE" id="PS00512">
    <property type="entry name" value="ALPHA_GALACTOSIDASE"/>
    <property type="match status" value="1"/>
</dbReference>
<evidence type="ECO:0000256" key="1">
    <source>
        <dbReference type="ARBA" id="ARBA00001255"/>
    </source>
</evidence>
<feature type="binding site" evidence="7">
    <location>
        <position position="411"/>
    </location>
    <ligand>
        <name>substrate</name>
    </ligand>
</feature>
<reference evidence="10" key="2">
    <citation type="submission" date="2020-09" db="EMBL/GenBank/DDBJ databases">
        <authorList>
            <person name="Sun Q."/>
            <person name="Kim S."/>
        </authorList>
    </citation>
    <scope>NUCLEOTIDE SEQUENCE</scope>
    <source>
        <strain evidence="10">KCTC 22169</strain>
    </source>
</reference>
<name>A0A918KNA0_9GAMM</name>
<proteinExistence type="inferred from homology"/>
<feature type="binding site" evidence="7">
    <location>
        <position position="167"/>
    </location>
    <ligand>
        <name>substrate</name>
    </ligand>
</feature>
<dbReference type="PRINTS" id="PR00743">
    <property type="entry name" value="GLHYDRLASE36"/>
</dbReference>
<dbReference type="InterPro" id="IPR013780">
    <property type="entry name" value="Glyco_hydro_b"/>
</dbReference>
<evidence type="ECO:0000256" key="2">
    <source>
        <dbReference type="ARBA" id="ARBA00012755"/>
    </source>
</evidence>
<evidence type="ECO:0000259" key="9">
    <source>
        <dbReference type="Pfam" id="PF16875"/>
    </source>
</evidence>
<evidence type="ECO:0000256" key="4">
    <source>
        <dbReference type="ARBA" id="ARBA00023295"/>
    </source>
</evidence>
<dbReference type="Gene3D" id="3.20.20.70">
    <property type="entry name" value="Aldolase class I"/>
    <property type="match status" value="1"/>
</dbReference>
<gene>
    <name evidence="10" type="primary">rafA</name>
    <name evidence="10" type="ORF">GCM10007392_39050</name>
</gene>
<keyword evidence="4 5" id="KW-0326">Glycosidase</keyword>
<dbReference type="Proteomes" id="UP000626148">
    <property type="component" value="Unassembled WGS sequence"/>
</dbReference>
<dbReference type="Pfam" id="PF16874">
    <property type="entry name" value="Glyco_hydro_36C"/>
    <property type="match status" value="1"/>
</dbReference>
<accession>A0A918KNA0</accession>
<evidence type="ECO:0000256" key="6">
    <source>
        <dbReference type="PIRSR" id="PIRSR005536-1"/>
    </source>
</evidence>
<comment type="similarity">
    <text evidence="5">Belongs to the glycosyl hydrolase.</text>
</comment>
<evidence type="ECO:0000256" key="5">
    <source>
        <dbReference type="PIRNR" id="PIRNR005536"/>
    </source>
</evidence>
<dbReference type="PANTHER" id="PTHR43053:SF3">
    <property type="entry name" value="ALPHA-GALACTOSIDASE C-RELATED"/>
    <property type="match status" value="1"/>
</dbReference>
<dbReference type="InterPro" id="IPR031704">
    <property type="entry name" value="Glyco_hydro_36_N"/>
</dbReference>
<dbReference type="InterPro" id="IPR031705">
    <property type="entry name" value="Glyco_hydro_36_C"/>
</dbReference>
<feature type="active site" description="Nucleophile" evidence="6">
    <location>
        <position position="446"/>
    </location>
</feature>
<dbReference type="CDD" id="cd14791">
    <property type="entry name" value="GH36"/>
    <property type="match status" value="1"/>
</dbReference>
<dbReference type="Gene3D" id="2.70.98.60">
    <property type="entry name" value="alpha-galactosidase from lactobacil brevis"/>
    <property type="match status" value="1"/>
</dbReference>
<reference evidence="10" key="1">
    <citation type="journal article" date="2014" name="Int. J. Syst. Evol. Microbiol.">
        <title>Complete genome sequence of Corynebacterium casei LMG S-19264T (=DSM 44701T), isolated from a smear-ripened cheese.</title>
        <authorList>
            <consortium name="US DOE Joint Genome Institute (JGI-PGF)"/>
            <person name="Walter F."/>
            <person name="Albersmeier A."/>
            <person name="Kalinowski J."/>
            <person name="Ruckert C."/>
        </authorList>
    </citation>
    <scope>NUCLEOTIDE SEQUENCE</scope>
    <source>
        <strain evidence="10">KCTC 22169</strain>
    </source>
</reference>
<keyword evidence="3 5" id="KW-0378">Hydrolase</keyword>
<feature type="binding site" evidence="7">
    <location>
        <begin position="444"/>
        <end position="448"/>
    </location>
    <ligand>
        <name>substrate</name>
    </ligand>
</feature>
<keyword evidence="11" id="KW-1185">Reference proteome</keyword>
<dbReference type="Pfam" id="PF16875">
    <property type="entry name" value="Glyco_hydro_36N"/>
    <property type="match status" value="1"/>
</dbReference>
<protein>
    <recommendedName>
        <fullName evidence="2 5">Alpha-galactosidase</fullName>
        <ecNumber evidence="2 5">3.2.1.22</ecNumber>
    </recommendedName>
</protein>
<comment type="caution">
    <text evidence="10">The sequence shown here is derived from an EMBL/GenBank/DDBJ whole genome shotgun (WGS) entry which is preliminary data.</text>
</comment>
<sequence length="707" mass="79545">MQDGFHLKGRHSSVVVSSDDGVPAIVYWGEALPASLDIQELLLATSTPHPAGFLDDIPPLSLVPELGRGFQGEAGLIGHADRHRWGGQFELTASDQPDSDTLILTCRDARAELTLVLTLVLDEATDVLSIDAALTNDGETAYQLDHLGVSLPLPSEADELITFHGRWIQEFLTQRIDWPTHKVVRENRRGRTSHESFPAMIAGETGFGENRGQVWGLHLAYSGNHRLVAEKLMDGARHIQASEWLYPGELSLARGETYRTPTIHAAWSGRGLNGLSQQFHRYLRSNILDLDVRRKPRPVHLNTWEGIYFDHQPEQLLEMVKQAAAVGVERFILDDGWFGKRDNDKAGLGDWFVDERKHPGGLGYLIDAVTAHGMEFGLWFEPEMVNPDSDLFRAHPDWILQVDGYDQQLGRNQYVLDLSKPAVFDYLLERLDGHLSHYDIRYIKWDMNRDLTQPGSDGIASVHNQTHAVYRLLAELRRRHPNVEIESCASGGGRIDFEILKHTQRVWTSDCIDARERQRIQYGYSLFLPMEIMGSHISENPAHTTGRRHGLGYRLITALFGHMGLELDVVKLTPNEQDEVRALVDLYKRHRTLLHTGDFYRLDIPDPALQGYGVVSEDRQQAVFAATTLSLQEQMLLPRVRLAGLDPERNYQVSFWIPAEAQGPRTAPSRLEEAGGGLFSARVLMQAGLQLPVLNPESAMLIELQAV</sequence>
<dbReference type="Gene3D" id="2.60.40.1180">
    <property type="entry name" value="Golgi alpha-mannosidase II"/>
    <property type="match status" value="1"/>
</dbReference>
<organism evidence="10 11">
    <name type="scientific">Saccharospirillum salsuginis</name>
    <dbReference type="NCBI Taxonomy" id="418750"/>
    <lineage>
        <taxon>Bacteria</taxon>
        <taxon>Pseudomonadati</taxon>
        <taxon>Pseudomonadota</taxon>
        <taxon>Gammaproteobacteria</taxon>
        <taxon>Oceanospirillales</taxon>
        <taxon>Saccharospirillaceae</taxon>
        <taxon>Saccharospirillum</taxon>
    </lineage>
</organism>
<dbReference type="InterPro" id="IPR013785">
    <property type="entry name" value="Aldolase_TIM"/>
</dbReference>
<dbReference type="InterPro" id="IPR000111">
    <property type="entry name" value="Glyco_hydro_27/36_CS"/>
</dbReference>
<evidence type="ECO:0000259" key="8">
    <source>
        <dbReference type="Pfam" id="PF16874"/>
    </source>
</evidence>
<feature type="active site" description="Proton donor" evidence="6">
    <location>
        <position position="510"/>
    </location>
</feature>
<dbReference type="EC" id="3.2.1.22" evidence="2 5"/>
<dbReference type="SUPFAM" id="SSF51445">
    <property type="entry name" value="(Trans)glycosidases"/>
    <property type="match status" value="1"/>
</dbReference>
<evidence type="ECO:0000256" key="7">
    <source>
        <dbReference type="PIRSR" id="PIRSR005536-2"/>
    </source>
</evidence>
<dbReference type="AlphaFoldDB" id="A0A918KNA0"/>
<evidence type="ECO:0000256" key="3">
    <source>
        <dbReference type="ARBA" id="ARBA00022801"/>
    </source>
</evidence>
<dbReference type="InterPro" id="IPR038417">
    <property type="entry name" value="Alpga-gal_N_sf"/>
</dbReference>
<evidence type="ECO:0000313" key="10">
    <source>
        <dbReference type="EMBL" id="GGX67604.1"/>
    </source>
</evidence>
<dbReference type="Pfam" id="PF02065">
    <property type="entry name" value="Melibiase"/>
    <property type="match status" value="1"/>
</dbReference>
<evidence type="ECO:0000313" key="11">
    <source>
        <dbReference type="Proteomes" id="UP000626148"/>
    </source>
</evidence>
<dbReference type="InterPro" id="IPR017853">
    <property type="entry name" value="GH"/>
</dbReference>
<dbReference type="GO" id="GO:0004557">
    <property type="term" value="F:alpha-galactosidase activity"/>
    <property type="evidence" value="ECO:0007669"/>
    <property type="project" value="UniProtKB-UniRule"/>
</dbReference>
<feature type="binding site" evidence="7">
    <location>
        <position position="510"/>
    </location>
    <ligand>
        <name>substrate</name>
    </ligand>
</feature>
<dbReference type="InterPro" id="IPR002252">
    <property type="entry name" value="Glyco_hydro_36"/>
</dbReference>
<dbReference type="PIRSF" id="PIRSF005536">
    <property type="entry name" value="Agal"/>
    <property type="match status" value="1"/>
</dbReference>